<evidence type="ECO:0000256" key="1">
    <source>
        <dbReference type="SAM" id="Phobius"/>
    </source>
</evidence>
<evidence type="ECO:0000313" key="2">
    <source>
        <dbReference type="EMBL" id="GAG75126.1"/>
    </source>
</evidence>
<name>X1BSK1_9ZZZZ</name>
<feature type="non-terminal residue" evidence="2">
    <location>
        <position position="1"/>
    </location>
</feature>
<dbReference type="AlphaFoldDB" id="X1BSK1"/>
<dbReference type="EMBL" id="BART01015801">
    <property type="protein sequence ID" value="GAG75126.1"/>
    <property type="molecule type" value="Genomic_DNA"/>
</dbReference>
<accession>X1BSK1</accession>
<reference evidence="2" key="1">
    <citation type="journal article" date="2014" name="Front. Microbiol.">
        <title>High frequency of phylogenetically diverse reductive dehalogenase-homologous genes in deep subseafloor sedimentary metagenomes.</title>
        <authorList>
            <person name="Kawai M."/>
            <person name="Futagami T."/>
            <person name="Toyoda A."/>
            <person name="Takaki Y."/>
            <person name="Nishi S."/>
            <person name="Hori S."/>
            <person name="Arai W."/>
            <person name="Tsubouchi T."/>
            <person name="Morono Y."/>
            <person name="Uchiyama I."/>
            <person name="Ito T."/>
            <person name="Fujiyama A."/>
            <person name="Inagaki F."/>
            <person name="Takami H."/>
        </authorList>
    </citation>
    <scope>NUCLEOTIDE SEQUENCE</scope>
    <source>
        <strain evidence="2">Expedition CK06-06</strain>
    </source>
</reference>
<protein>
    <submittedName>
        <fullName evidence="2">Uncharacterized protein</fullName>
    </submittedName>
</protein>
<proteinExistence type="predicted"/>
<comment type="caution">
    <text evidence="2">The sequence shown here is derived from an EMBL/GenBank/DDBJ whole genome shotgun (WGS) entry which is preliminary data.</text>
</comment>
<organism evidence="2">
    <name type="scientific">marine sediment metagenome</name>
    <dbReference type="NCBI Taxonomy" id="412755"/>
    <lineage>
        <taxon>unclassified sequences</taxon>
        <taxon>metagenomes</taxon>
        <taxon>ecological metagenomes</taxon>
    </lineage>
</organism>
<keyword evidence="1" id="KW-1133">Transmembrane helix</keyword>
<keyword evidence="1" id="KW-0812">Transmembrane</keyword>
<feature type="transmembrane region" description="Helical" evidence="1">
    <location>
        <begin position="6"/>
        <end position="24"/>
    </location>
</feature>
<keyword evidence="1" id="KW-0472">Membrane</keyword>
<sequence>DEEMKTAWIVTGGLVLITVTALLVGDQLIALGSLTGLVGWLGGNANGKKSES</sequence>
<gene>
    <name evidence="2" type="ORF">S01H4_30583</name>
</gene>